<feature type="domain" description="N-terminal" evidence="1">
    <location>
        <begin position="7"/>
        <end position="121"/>
    </location>
</feature>
<geneLocation type="plasmid" evidence="3">
    <name>pEST4011</name>
</geneLocation>
<dbReference type="InterPro" id="IPR017113">
    <property type="entry name" value="Antirestriction_ArdC"/>
</dbReference>
<name>Q6QHL9_ACHDE</name>
<sequence length="270" mass="30263">MEPKKPFHETVAEKLIEQLKEGTAPWQKPWEPGQPGAFIPTNPTTGKRYRGINAIQLMSQGHSDQRWMTYKQAAAVGAQVRKGEKGTPIQYWKFSDEQIKTDADGKPVLDAQGEPVKQSVKLERPRVFFATVFNAEQIDGLPPLQPRKQQDWTAVERAEHILQASGAVIRHGEQNRAFYRPATDSIHMPDKGQFPTADNYYATALHELGHWTGHESRLDRDLSNPFGSEGYAKEELRAEIASMILGDELGIGHDPGQHVAYVGSWIKALC</sequence>
<dbReference type="AlphaFoldDB" id="Q6QHL9"/>
<keyword evidence="3" id="KW-0614">Plasmid</keyword>
<evidence type="ECO:0000313" key="3">
    <source>
        <dbReference type="EMBL" id="AAS49465.1"/>
    </source>
</evidence>
<protein>
    <submittedName>
        <fullName evidence="3">TraC3</fullName>
    </submittedName>
</protein>
<reference evidence="3" key="2">
    <citation type="submission" date="2012-02" db="EMBL/GenBank/DDBJ databases">
        <authorList>
            <person name="Vedler E."/>
        </authorList>
    </citation>
    <scope>NUCLEOTIDE SEQUENCE</scope>
    <source>
        <strain evidence="3">EST4002</strain>
        <plasmid evidence="3">pEST4011</plasmid>
    </source>
</reference>
<dbReference type="PIRSF" id="PIRSF037112">
    <property type="entry name" value="Antirestriction_ArdC"/>
    <property type="match status" value="1"/>
</dbReference>
<proteinExistence type="predicted"/>
<evidence type="ECO:0000259" key="2">
    <source>
        <dbReference type="Pfam" id="PF18818"/>
    </source>
</evidence>
<dbReference type="InterPro" id="IPR041459">
    <property type="entry name" value="MPTase-PolyVal"/>
</dbReference>
<accession>Q6QHL9</accession>
<feature type="domain" description="Polyvalent protein metallopeptidase" evidence="2">
    <location>
        <begin position="156"/>
        <end position="269"/>
    </location>
</feature>
<dbReference type="InterPro" id="IPR013610">
    <property type="entry name" value="ArdC_N"/>
</dbReference>
<evidence type="ECO:0000259" key="1">
    <source>
        <dbReference type="Pfam" id="PF08401"/>
    </source>
</evidence>
<dbReference type="EMBL" id="AY540995">
    <property type="protein sequence ID" value="AAS49465.1"/>
    <property type="molecule type" value="Genomic_DNA"/>
</dbReference>
<dbReference type="Pfam" id="PF08401">
    <property type="entry name" value="ArdcN"/>
    <property type="match status" value="1"/>
</dbReference>
<dbReference type="Pfam" id="PF18818">
    <property type="entry name" value="MPTase-PolyVal"/>
    <property type="match status" value="1"/>
</dbReference>
<dbReference type="GO" id="GO:0003697">
    <property type="term" value="F:single-stranded DNA binding"/>
    <property type="evidence" value="ECO:0007669"/>
    <property type="project" value="InterPro"/>
</dbReference>
<gene>
    <name evidence="3" type="primary">traC3</name>
</gene>
<reference evidence="3" key="1">
    <citation type="journal article" date="2004" name="J. Bacteriol.">
        <title>The completely sequenced plasmid pEST4011 contains a novel IncP1 backbone and a catabolic transposon harboring tfd genes for 2,4-dichlorophenoxyacetic acid degradation.</title>
        <authorList>
            <person name="Vedler E."/>
            <person name="Vahter M."/>
            <person name="Heinaru A."/>
        </authorList>
    </citation>
    <scope>NUCLEOTIDE SEQUENCE</scope>
    <source>
        <strain evidence="3">EST4002</strain>
        <plasmid evidence="3">pEST4011</plasmid>
    </source>
</reference>
<organism evidence="3">
    <name type="scientific">Achromobacter denitrificans</name>
    <name type="common">Alcaligenes denitrificans</name>
    <dbReference type="NCBI Taxonomy" id="32002"/>
    <lineage>
        <taxon>Bacteria</taxon>
        <taxon>Pseudomonadati</taxon>
        <taxon>Pseudomonadota</taxon>
        <taxon>Betaproteobacteria</taxon>
        <taxon>Burkholderiales</taxon>
        <taxon>Alcaligenaceae</taxon>
        <taxon>Achromobacter</taxon>
    </lineage>
</organism>